<dbReference type="SUPFAM" id="SSF54001">
    <property type="entry name" value="Cysteine proteinases"/>
    <property type="match status" value="1"/>
</dbReference>
<evidence type="ECO:0000259" key="6">
    <source>
        <dbReference type="PROSITE" id="PS51935"/>
    </source>
</evidence>
<evidence type="ECO:0000256" key="2">
    <source>
        <dbReference type="ARBA" id="ARBA00022670"/>
    </source>
</evidence>
<accession>A0A917ZX79</accession>
<gene>
    <name evidence="7" type="ORF">GCM10012280_61150</name>
</gene>
<dbReference type="InterPro" id="IPR000064">
    <property type="entry name" value="NLP_P60_dom"/>
</dbReference>
<evidence type="ECO:0000313" key="7">
    <source>
        <dbReference type="EMBL" id="GGO98012.1"/>
    </source>
</evidence>
<comment type="caution">
    <text evidence="7">The sequence shown here is derived from an EMBL/GenBank/DDBJ whole genome shotgun (WGS) entry which is preliminary data.</text>
</comment>
<dbReference type="PANTHER" id="PTHR47359:SF3">
    <property type="entry name" value="NLP_P60 DOMAIN-CONTAINING PROTEIN-RELATED"/>
    <property type="match status" value="1"/>
</dbReference>
<evidence type="ECO:0000256" key="3">
    <source>
        <dbReference type="ARBA" id="ARBA00022801"/>
    </source>
</evidence>
<name>A0A917ZX79_9ACTN</name>
<organism evidence="7 8">
    <name type="scientific">Wenjunlia tyrosinilytica</name>
    <dbReference type="NCBI Taxonomy" id="1544741"/>
    <lineage>
        <taxon>Bacteria</taxon>
        <taxon>Bacillati</taxon>
        <taxon>Actinomycetota</taxon>
        <taxon>Actinomycetes</taxon>
        <taxon>Kitasatosporales</taxon>
        <taxon>Streptomycetaceae</taxon>
        <taxon>Wenjunlia</taxon>
    </lineage>
</organism>
<dbReference type="GO" id="GO:0008234">
    <property type="term" value="F:cysteine-type peptidase activity"/>
    <property type="evidence" value="ECO:0007669"/>
    <property type="project" value="UniProtKB-KW"/>
</dbReference>
<dbReference type="InterPro" id="IPR051794">
    <property type="entry name" value="PG_Endopeptidase_C40"/>
</dbReference>
<keyword evidence="3" id="KW-0378">Hydrolase</keyword>
<evidence type="ECO:0000256" key="4">
    <source>
        <dbReference type="ARBA" id="ARBA00022807"/>
    </source>
</evidence>
<dbReference type="InterPro" id="IPR038765">
    <property type="entry name" value="Papain-like_cys_pep_sf"/>
</dbReference>
<evidence type="ECO:0000256" key="1">
    <source>
        <dbReference type="ARBA" id="ARBA00007074"/>
    </source>
</evidence>
<dbReference type="EMBL" id="BMMS01000036">
    <property type="protein sequence ID" value="GGO98012.1"/>
    <property type="molecule type" value="Genomic_DNA"/>
</dbReference>
<dbReference type="Proteomes" id="UP000641932">
    <property type="component" value="Unassembled WGS sequence"/>
</dbReference>
<evidence type="ECO:0000313" key="8">
    <source>
        <dbReference type="Proteomes" id="UP000641932"/>
    </source>
</evidence>
<dbReference type="RefSeq" id="WP_189135078.1">
    <property type="nucleotide sequence ID" value="NZ_BMMS01000036.1"/>
</dbReference>
<comment type="similarity">
    <text evidence="1">Belongs to the peptidase C40 family.</text>
</comment>
<reference evidence="7" key="1">
    <citation type="journal article" date="2014" name="Int. J. Syst. Evol. Microbiol.">
        <title>Complete genome sequence of Corynebacterium casei LMG S-19264T (=DSM 44701T), isolated from a smear-ripened cheese.</title>
        <authorList>
            <consortium name="US DOE Joint Genome Institute (JGI-PGF)"/>
            <person name="Walter F."/>
            <person name="Albersmeier A."/>
            <person name="Kalinowski J."/>
            <person name="Ruckert C."/>
        </authorList>
    </citation>
    <scope>NUCLEOTIDE SEQUENCE</scope>
    <source>
        <strain evidence="7">CGMCC 4.7201</strain>
    </source>
</reference>
<dbReference type="PROSITE" id="PS51935">
    <property type="entry name" value="NLPC_P60"/>
    <property type="match status" value="1"/>
</dbReference>
<sequence>MDKKFIVACLLVLSFLVSGGGLILVSTGIVVSLFGAITGAAAGGGASEGSGGGGGGGVPGGTVCDPGGATIEADVPDWGHFSATSEQMKNAAVIVHVGESKKIPDKGLVIAIMTALQESTLRNLDYGDRDSLGLFQQRPSAGWGTREQITDPTYAAKAFFGGPEPPSPPGLLDIKGWEQMRPGDAAQKVQVSGFPDAYDKWEGVAGMIVGRAKDIKCDDVGASGDAGKVIAAAKKYLGKDYCWGGGDANGPTHTPDCPSGVKDGFDCSGLTLYAYAQVGITLGHYTGDQWNAGRRVGKFSDLRPGDLIFFSTDHTEAGIHHVGMYLGNDEMIHAPHTGDVVRIVPGMSKNSYWMQQFIGGVRILKDQPEGSGSPSGKPDPKALPPGTHSAPATLAAALRAAREEDVTGLNGGPQ</sequence>
<evidence type="ECO:0000256" key="5">
    <source>
        <dbReference type="SAM" id="MobiDB-lite"/>
    </source>
</evidence>
<keyword evidence="8" id="KW-1185">Reference proteome</keyword>
<feature type="region of interest" description="Disordered" evidence="5">
    <location>
        <begin position="365"/>
        <end position="392"/>
    </location>
</feature>
<feature type="domain" description="NlpC/P60" evidence="6">
    <location>
        <begin position="223"/>
        <end position="364"/>
    </location>
</feature>
<keyword evidence="2" id="KW-0645">Protease</keyword>
<reference evidence="7" key="2">
    <citation type="submission" date="2020-09" db="EMBL/GenBank/DDBJ databases">
        <authorList>
            <person name="Sun Q."/>
            <person name="Zhou Y."/>
        </authorList>
    </citation>
    <scope>NUCLEOTIDE SEQUENCE</scope>
    <source>
        <strain evidence="7">CGMCC 4.7201</strain>
    </source>
</reference>
<dbReference type="GO" id="GO:0006508">
    <property type="term" value="P:proteolysis"/>
    <property type="evidence" value="ECO:0007669"/>
    <property type="project" value="UniProtKB-KW"/>
</dbReference>
<dbReference type="PANTHER" id="PTHR47359">
    <property type="entry name" value="PEPTIDOGLYCAN DL-ENDOPEPTIDASE CWLO"/>
    <property type="match status" value="1"/>
</dbReference>
<dbReference type="AlphaFoldDB" id="A0A917ZX79"/>
<dbReference type="Gene3D" id="3.90.1720.10">
    <property type="entry name" value="endopeptidase domain like (from Nostoc punctiforme)"/>
    <property type="match status" value="1"/>
</dbReference>
<protein>
    <recommendedName>
        <fullName evidence="6">NlpC/P60 domain-containing protein</fullName>
    </recommendedName>
</protein>
<keyword evidence="4" id="KW-0788">Thiol protease</keyword>
<proteinExistence type="inferred from homology"/>
<dbReference type="Pfam" id="PF00877">
    <property type="entry name" value="NLPC_P60"/>
    <property type="match status" value="1"/>
</dbReference>